<protein>
    <submittedName>
        <fullName evidence="3">DUF2075 domain-containing protein</fullName>
    </submittedName>
</protein>
<evidence type="ECO:0000259" key="2">
    <source>
        <dbReference type="SMART" id="SM00382"/>
    </source>
</evidence>
<dbReference type="InterPro" id="IPR018647">
    <property type="entry name" value="SLFN_3-like_DNA/RNA_helicase"/>
</dbReference>
<feature type="region of interest" description="Disordered" evidence="1">
    <location>
        <begin position="514"/>
        <end position="541"/>
    </location>
</feature>
<dbReference type="Gene3D" id="3.40.50.300">
    <property type="entry name" value="P-loop containing nucleotide triphosphate hydrolases"/>
    <property type="match status" value="1"/>
</dbReference>
<evidence type="ECO:0000313" key="3">
    <source>
        <dbReference type="EMBL" id="TDD85816.1"/>
    </source>
</evidence>
<name>A0A4R5BKR5_9PSEU</name>
<dbReference type="SUPFAM" id="SSF52540">
    <property type="entry name" value="P-loop containing nucleoside triphosphate hydrolases"/>
    <property type="match status" value="1"/>
</dbReference>
<accession>A0A4R5BKR5</accession>
<dbReference type="InterPro" id="IPR003593">
    <property type="entry name" value="AAA+_ATPase"/>
</dbReference>
<evidence type="ECO:0000256" key="1">
    <source>
        <dbReference type="SAM" id="MobiDB-lite"/>
    </source>
</evidence>
<dbReference type="AlphaFoldDB" id="A0A4R5BKR5"/>
<feature type="domain" description="AAA+ ATPase" evidence="2">
    <location>
        <begin position="290"/>
        <end position="422"/>
    </location>
</feature>
<comment type="caution">
    <text evidence="3">The sequence shown here is derived from an EMBL/GenBank/DDBJ whole genome shotgun (WGS) entry which is preliminary data.</text>
</comment>
<dbReference type="RefSeq" id="WP_132684721.1">
    <property type="nucleotide sequence ID" value="NZ_SMLA01000033.1"/>
</dbReference>
<proteinExistence type="predicted"/>
<dbReference type="Pfam" id="PF09848">
    <property type="entry name" value="SLFN-g3_helicase"/>
    <property type="match status" value="1"/>
</dbReference>
<dbReference type="InterPro" id="IPR027417">
    <property type="entry name" value="P-loop_NTPase"/>
</dbReference>
<dbReference type="SMART" id="SM00382">
    <property type="entry name" value="AAA"/>
    <property type="match status" value="1"/>
</dbReference>
<reference evidence="3 4" key="1">
    <citation type="submission" date="2019-03" db="EMBL/GenBank/DDBJ databases">
        <title>Draft genome sequences of novel Actinobacteria.</title>
        <authorList>
            <person name="Sahin N."/>
            <person name="Ay H."/>
            <person name="Saygin H."/>
        </authorList>
    </citation>
    <scope>NUCLEOTIDE SEQUENCE [LARGE SCALE GENOMIC DNA]</scope>
    <source>
        <strain evidence="3 4">5K548</strain>
    </source>
</reference>
<dbReference type="Proteomes" id="UP000294723">
    <property type="component" value="Unassembled WGS sequence"/>
</dbReference>
<gene>
    <name evidence="3" type="ORF">E1202_20245</name>
</gene>
<dbReference type="EMBL" id="SMLA01000033">
    <property type="protein sequence ID" value="TDD85816.1"/>
    <property type="molecule type" value="Genomic_DNA"/>
</dbReference>
<sequence length="646" mass="71783">MATKKTWKPLEAYWPVKEFLRDHARLVPEIEKSYKDAHPKGEEPSPSDVTSWRESVYWLASLLDRLGLDQVWMFVEYRVDPNMNPIDVVLAGRHPEGGLSFGAIELKQWSNFARPNPSVIDGLCASCRKANSGTLCNECAVGKVFMKSYGKNGQNTKHPAVQVNANVAALKKHHSMFDDRYVNLVGASYLHNLKNPDLQWIRNVSPHPEFPTFTARAPRELEEFLGKNFSAESGSEAAQALLERRRSTSTITPEIGLIVNGHTQFSLIGKQLTAVKSVMDSVHSSSRVGPKKVFVVSGRAGSGKSLVALTLLSQALAANKNASYASGGIASRETFRRGSKGHGKAFATLNNIANSKSVDELDLLLCDEAHRLTERPMSGSYSMRPGESSVEVVVTRAKVPVFFIDGDQRLFAEEVWSPEALTKEIQNLGAEVVPINLDRVLRAVGSSTYDTWLQQFLSGNPLAWRPDDDFDPEPFQLYYSDHPAAMERFLHYKNDAGETARMSAGLCWKWEDQSGTEPEVNPEPGWARPWNAGDQHDTPGVPRRRFWATEPGGFGQIGCVHTAQGLEYEWGGVIMGPDLTWTNDGWRVHRSNVLSKASRIDSDDDLLRVVRNAYGVLMTRSIRGTVLYSVDPATRRLFADLGIQKV</sequence>
<evidence type="ECO:0000313" key="4">
    <source>
        <dbReference type="Proteomes" id="UP000294723"/>
    </source>
</evidence>
<keyword evidence="4" id="KW-1185">Reference proteome</keyword>
<organism evidence="3 4">
    <name type="scientific">Saccharopolyspora karakumensis</name>
    <dbReference type="NCBI Taxonomy" id="2530386"/>
    <lineage>
        <taxon>Bacteria</taxon>
        <taxon>Bacillati</taxon>
        <taxon>Actinomycetota</taxon>
        <taxon>Actinomycetes</taxon>
        <taxon>Pseudonocardiales</taxon>
        <taxon>Pseudonocardiaceae</taxon>
        <taxon>Saccharopolyspora</taxon>
    </lineage>
</organism>